<protein>
    <recommendedName>
        <fullName evidence="3">DUF2089 domain-containing protein</fullName>
    </recommendedName>
</protein>
<dbReference type="RefSeq" id="WP_072864260.1">
    <property type="nucleotide sequence ID" value="NZ_FQUI01000014.1"/>
</dbReference>
<keyword evidence="2" id="KW-1185">Reference proteome</keyword>
<reference evidence="1" key="1">
    <citation type="submission" date="2016-11" db="EMBL/GenBank/DDBJ databases">
        <authorList>
            <person name="Varghese N."/>
            <person name="Submissions S."/>
        </authorList>
    </citation>
    <scope>NUCLEOTIDE SEQUENCE [LARGE SCALE GENOMIC DNA]</scope>
    <source>
        <strain evidence="1">DSM 16785</strain>
    </source>
</reference>
<evidence type="ECO:0000313" key="1">
    <source>
        <dbReference type="EMBL" id="SHE76453.1"/>
    </source>
</evidence>
<dbReference type="STRING" id="1122195.SAMN02745164_01095"/>
<dbReference type="EMBL" id="FQUI01000014">
    <property type="protein sequence ID" value="SHE76453.1"/>
    <property type="molecule type" value="Genomic_DNA"/>
</dbReference>
<dbReference type="AlphaFoldDB" id="A0A1M4W5S7"/>
<gene>
    <name evidence="1" type="ORF">SAMN02745164_01095</name>
</gene>
<proteinExistence type="predicted"/>
<dbReference type="Proteomes" id="UP000184334">
    <property type="component" value="Unassembled WGS sequence"/>
</dbReference>
<evidence type="ECO:0008006" key="3">
    <source>
        <dbReference type="Google" id="ProtNLM"/>
    </source>
</evidence>
<evidence type="ECO:0000313" key="2">
    <source>
        <dbReference type="Proteomes" id="UP000184334"/>
    </source>
</evidence>
<name>A0A1M4W5S7_MARH1</name>
<accession>A0A1M4W5S7</accession>
<organism evidence="1 2">
    <name type="scientific">Marinitoga hydrogenitolerans (strain DSM 16785 / JCM 12826 / AT1271)</name>
    <dbReference type="NCBI Taxonomy" id="1122195"/>
    <lineage>
        <taxon>Bacteria</taxon>
        <taxon>Thermotogati</taxon>
        <taxon>Thermotogota</taxon>
        <taxon>Thermotogae</taxon>
        <taxon>Petrotogales</taxon>
        <taxon>Petrotogaceae</taxon>
        <taxon>Marinitoga</taxon>
    </lineage>
</organism>
<comment type="caution">
    <text evidence="1">The sequence shown here is derived from an EMBL/GenBank/DDBJ whole genome shotgun (WGS) entry which is preliminary data.</text>
</comment>
<dbReference type="OrthoDB" id="47360at2"/>
<sequence>MKEELVRILFMVKENKIEVEEAAELIEAFFETKKEKINTKRKLVIKVNSGDGDKVNVKIPLGLIKMAKALIPLGLAQQGANISKEQVDQIVEALENINFDEFEGENIVDVNTESGDVVKIFIE</sequence>